<dbReference type="Proteomes" id="UP000225706">
    <property type="component" value="Unassembled WGS sequence"/>
</dbReference>
<dbReference type="SUPFAM" id="SSF53098">
    <property type="entry name" value="Ribonuclease H-like"/>
    <property type="match status" value="1"/>
</dbReference>
<dbReference type="Gene3D" id="3.90.1600.10">
    <property type="entry name" value="Palm domain of DNA polymerase"/>
    <property type="match status" value="1"/>
</dbReference>
<dbReference type="SUPFAM" id="SSF56672">
    <property type="entry name" value="DNA/RNA polymerases"/>
    <property type="match status" value="1"/>
</dbReference>
<comment type="caution">
    <text evidence="2">The sequence shown here is derived from an EMBL/GenBank/DDBJ whole genome shotgun (WGS) entry which is preliminary data.</text>
</comment>
<proteinExistence type="predicted"/>
<dbReference type="PANTHER" id="PTHR31511">
    <property type="entry name" value="PROTEIN CBG23764"/>
    <property type="match status" value="1"/>
</dbReference>
<dbReference type="InterPro" id="IPR023211">
    <property type="entry name" value="DNA_pol_palm_dom_sf"/>
</dbReference>
<dbReference type="OrthoDB" id="8191949at2759"/>
<dbReference type="EMBL" id="LSMT01000211">
    <property type="protein sequence ID" value="PFX23305.1"/>
    <property type="molecule type" value="Genomic_DNA"/>
</dbReference>
<dbReference type="SUPFAM" id="SSF54060">
    <property type="entry name" value="His-Me finger endonucleases"/>
    <property type="match status" value="1"/>
</dbReference>
<dbReference type="InterPro" id="IPR043502">
    <property type="entry name" value="DNA/RNA_pol_sf"/>
</dbReference>
<evidence type="ECO:0000313" key="3">
    <source>
        <dbReference type="Proteomes" id="UP000225706"/>
    </source>
</evidence>
<dbReference type="InterPro" id="IPR036397">
    <property type="entry name" value="RNaseH_sf"/>
</dbReference>
<dbReference type="InterPro" id="IPR013607">
    <property type="entry name" value="Phospholipase_A2-like"/>
</dbReference>
<keyword evidence="3" id="KW-1185">Reference proteome</keyword>
<dbReference type="GO" id="GO:0006259">
    <property type="term" value="P:DNA metabolic process"/>
    <property type="evidence" value="ECO:0007669"/>
    <property type="project" value="UniProtKB-ARBA"/>
</dbReference>
<dbReference type="InterPro" id="IPR038563">
    <property type="entry name" value="Endonuclease_7_sf"/>
</dbReference>
<dbReference type="Pfam" id="PF08398">
    <property type="entry name" value="Phospholip_A2_4"/>
    <property type="match status" value="1"/>
</dbReference>
<dbReference type="PANTHER" id="PTHR31511:SF12">
    <property type="entry name" value="RHO TERMINATION FACTOR N-TERMINAL DOMAIN-CONTAINING PROTEIN"/>
    <property type="match status" value="1"/>
</dbReference>
<dbReference type="GO" id="GO:0003676">
    <property type="term" value="F:nucleic acid binding"/>
    <property type="evidence" value="ECO:0007669"/>
    <property type="project" value="InterPro"/>
</dbReference>
<gene>
    <name evidence="2" type="primary">F54H12.3</name>
    <name evidence="2" type="ORF">AWC38_SpisGene12152</name>
</gene>
<name>A0A2B4S4B8_STYPI</name>
<sequence>MALKGIVNVAQQGLARAVKSDYVKNRMKQTANKYLDEALDSFVNDTSRKISGGSAYNAYDVNQVLPMSMYAPDGVNDPTHPLYEGGSFDIHKAIGKLPKPKSGWTLPRHKYTGPYNDLDKQLRFDPKTGQILEIYDPPTGSSDAIAMQHDVDYSVCANTSDPKKCKNAADRKMVKALDAIPYSDRQWGHYLARNAINIKQKLGLGLGENEEKSSVCERWNRTIKTRMWKQFTIQNNTVYLGILPKILEKYNNTKHRSIGMTPVEASKKKNENAVYLKLYGEELSEKREKPKFAVGDQVRISKYKRKVFDKGYTPNWTEEIFVINAIQYSNPITYKLKDLLGEDMKGSFHEQELIKAKQDLSGLFRIDKVIRKSKGKALVKNPPEAGSLETLSKDELLKKAKELGLRGYSKKTKKELIELMRNPPDVQPPRARYNGVNRRVILSPVDSDKTEDELVFPTIRAASRHFNVNSGSGSAAAVVSKPKRSRKIESILNLSGCSLLDAPIPAHEIPRGQNILKPTPAPPPKTLEKINKVVKAAKKKVEDWGKWLKDQAGRSNALSSRAADDALKSFKDHINELYKQPRFKLYEDVSSMRGFAKMHTIDGVEGYSPLNFLKAVKPVIIKFLLTQKNIKAKFVLRCYMEKVNIATGESTLQHAIFHSSQKIIFEETDREEVYQKCVEKILESLATFTRNGSGWVVSSVDGLDLHTVKYNPLKGSSYIPLPKHLADKKAIINMQNKDEECFKWCVTRALNPVERDQERVTRILRARADHLVWDGIEFPMQVKDITRFERLNPGLGVNVYAYGKGGFNPLRVSKAKTIKVHIDLLLITKGEKTHYCLIKSLSRLVSSDLSKNKGKKFICRRCLNYFGSEKLLETHDELCRDHDAVREKMPEEGTYLSFNNHHKKMDMPFVIYADFESVIKPIHTCQPNPDVSYTEKKQQHIPVSFCYFVKCNFDDRFSKLFEYTAKSEDEDIAQNFVNFLEKEVKSIYEFPLQKMKFTKRDAEIFENATSCWICGEDFDQMVEELKVLEGVGEELVQDGKVRDHCHYTGRFRGAAHNSCNLRFQRPKLVPVVFHNLANYDAHLFVKNLGVSEGEINCIPNNEEKYISFSKDVVVDKFFDEEEEKDVVVKRELRFIDSFKFMASSLDRLVGNLSSDSFENTGNHFRGEKLELVKRKGVYPYEWMDSIEKLDETELPPKEAFFSVLSGCGITDEDYAHAQNVWKTFRMKTMRDYHDLYNRSDVLLLCDVFENFRKVCKVNYELDPCWYFTAPGLSWDACLKKTKVKLELLSDPDMLHMFEKGIRGEISMICLRHAMANNKYMGEKFDPAKPSQFIEYLDMNNLYGAAMRMPLPTGNFKKREKKDFKRWEEYPCLVEVDLPPIAEELHDYFNDYPLAPENLMIGKVKKLVCTLNEKKKYIVHHETLKLYKSLGMKIGKIHRVISFDESPWMREYIDLNTDLRAKAQNDFEKDYFKLMNNSCFGKTMENIRKRVDVRLVNSEEKAKRLANKVNFDHCTIFSENLCAIHMKKTQVYFNKPLYLGMCILDLSKKLMYDFHYNYMKPKYGDRAKLLFTDTDSLCYVIQTDDFYEDISSDVHQHFDTSNFPKDHPSGIPIGVNKKVVGMMKDECGGKIIKEFAGLRPKSYAIRIEDGREEKKCKGIKKGVVKRTLDFDDYKCCLFGGGPQFRKMNVLRSRKHEMYMEEINKVALSAEDDKTIILPDGVNTYPIGHYRSE</sequence>
<evidence type="ECO:0000259" key="1">
    <source>
        <dbReference type="Pfam" id="PF08398"/>
    </source>
</evidence>
<accession>A0A2B4S4B8</accession>
<feature type="domain" description="Phospholipase A2-like" evidence="1">
    <location>
        <begin position="103"/>
        <end position="199"/>
    </location>
</feature>
<dbReference type="InterPro" id="IPR044925">
    <property type="entry name" value="His-Me_finger_sf"/>
</dbReference>
<dbReference type="InterPro" id="IPR012337">
    <property type="entry name" value="RNaseH-like_sf"/>
</dbReference>
<dbReference type="Gene3D" id="3.30.420.10">
    <property type="entry name" value="Ribonuclease H-like superfamily/Ribonuclease H"/>
    <property type="match status" value="1"/>
</dbReference>
<dbReference type="Gene3D" id="3.40.1800.10">
    <property type="entry name" value="His-Me finger endonucleases"/>
    <property type="match status" value="1"/>
</dbReference>
<evidence type="ECO:0000313" key="2">
    <source>
        <dbReference type="EMBL" id="PFX23305.1"/>
    </source>
</evidence>
<organism evidence="2 3">
    <name type="scientific">Stylophora pistillata</name>
    <name type="common">Smooth cauliflower coral</name>
    <dbReference type="NCBI Taxonomy" id="50429"/>
    <lineage>
        <taxon>Eukaryota</taxon>
        <taxon>Metazoa</taxon>
        <taxon>Cnidaria</taxon>
        <taxon>Anthozoa</taxon>
        <taxon>Hexacorallia</taxon>
        <taxon>Scleractinia</taxon>
        <taxon>Astrocoeniina</taxon>
        <taxon>Pocilloporidae</taxon>
        <taxon>Stylophora</taxon>
    </lineage>
</organism>
<protein>
    <submittedName>
        <fullName evidence="2">Uncharacterized transposon-derived protein F54H12.3</fullName>
    </submittedName>
</protein>
<reference evidence="3" key="1">
    <citation type="journal article" date="2017" name="bioRxiv">
        <title>Comparative analysis of the genomes of Stylophora pistillata and Acropora digitifera provides evidence for extensive differences between species of corals.</title>
        <authorList>
            <person name="Voolstra C.R."/>
            <person name="Li Y."/>
            <person name="Liew Y.J."/>
            <person name="Baumgarten S."/>
            <person name="Zoccola D."/>
            <person name="Flot J.-F."/>
            <person name="Tambutte S."/>
            <person name="Allemand D."/>
            <person name="Aranda M."/>
        </authorList>
    </citation>
    <scope>NUCLEOTIDE SEQUENCE [LARGE SCALE GENOMIC DNA]</scope>
</reference>
<dbReference type="GO" id="GO:0005198">
    <property type="term" value="F:structural molecule activity"/>
    <property type="evidence" value="ECO:0007669"/>
    <property type="project" value="InterPro"/>
</dbReference>